<dbReference type="PROSITE" id="PS51097">
    <property type="entry name" value="PTS_EIIA_TYPE_5"/>
    <property type="match status" value="1"/>
</dbReference>
<organism evidence="2 3">
    <name type="scientific">Pseudoxanthobacter soli DSM 19599</name>
    <dbReference type="NCBI Taxonomy" id="1123029"/>
    <lineage>
        <taxon>Bacteria</taxon>
        <taxon>Pseudomonadati</taxon>
        <taxon>Pseudomonadota</taxon>
        <taxon>Alphaproteobacteria</taxon>
        <taxon>Hyphomicrobiales</taxon>
        <taxon>Segnochrobactraceae</taxon>
        <taxon>Pseudoxanthobacter</taxon>
    </lineage>
</organism>
<dbReference type="Proteomes" id="UP000186406">
    <property type="component" value="Unassembled WGS sequence"/>
</dbReference>
<dbReference type="STRING" id="1123029.SAMN02745172_04033"/>
<proteinExistence type="predicted"/>
<dbReference type="PANTHER" id="PTHR40398">
    <property type="entry name" value="PTS SYSTEM GLUCITOL/SORBITOL-SPECIFIC EIIA COMPONENT"/>
    <property type="match status" value="1"/>
</dbReference>
<protein>
    <submittedName>
        <fullName evidence="2">PTS system, glucitol/sorbitol-specific IIA component</fullName>
    </submittedName>
</protein>
<name>A0A1M7ZRT1_9HYPH</name>
<dbReference type="OrthoDB" id="5113885at2"/>
<dbReference type="RefSeq" id="WP_073632085.1">
    <property type="nucleotide sequence ID" value="NZ_FRXO01000013.1"/>
</dbReference>
<dbReference type="GO" id="GO:0005737">
    <property type="term" value="C:cytoplasm"/>
    <property type="evidence" value="ECO:0007669"/>
    <property type="project" value="InterPro"/>
</dbReference>
<dbReference type="InterPro" id="IPR004716">
    <property type="entry name" value="PTS_IIA_glucitol/sorbitol-sp"/>
</dbReference>
<dbReference type="InterPro" id="IPR036665">
    <property type="entry name" value="PTS_IIA_glucitol/sorbitol_sf"/>
</dbReference>
<sequence length="126" mass="12841">MAVFLRTVVTKVGPEAGDLLSEGVLILFADGAPPELAEISVLHAVAEGPSPEGPGPGAEIRIGELSAILTGVGSMAWQKVREIGHVVINFNGEDKTERPGELCASAVNSGELIAALSSGAEIVIAE</sequence>
<dbReference type="SUPFAM" id="SSF141530">
    <property type="entry name" value="PTSIIA/GutA-like"/>
    <property type="match status" value="1"/>
</dbReference>
<dbReference type="Pfam" id="PF03829">
    <property type="entry name" value="PTSIIA_gutA"/>
    <property type="match status" value="1"/>
</dbReference>
<feature type="modified residue" description="Phosphohistidine; by HPr" evidence="1">
    <location>
        <position position="43"/>
    </location>
</feature>
<reference evidence="2 3" key="1">
    <citation type="submission" date="2016-12" db="EMBL/GenBank/DDBJ databases">
        <authorList>
            <person name="Song W.-J."/>
            <person name="Kurnit D.M."/>
        </authorList>
    </citation>
    <scope>NUCLEOTIDE SEQUENCE [LARGE SCALE GENOMIC DNA]</scope>
    <source>
        <strain evidence="2 3">DSM 19599</strain>
    </source>
</reference>
<dbReference type="AlphaFoldDB" id="A0A1M7ZRT1"/>
<dbReference type="GO" id="GO:0009401">
    <property type="term" value="P:phosphoenolpyruvate-dependent sugar phosphotransferase system"/>
    <property type="evidence" value="ECO:0007669"/>
    <property type="project" value="InterPro"/>
</dbReference>
<evidence type="ECO:0000313" key="3">
    <source>
        <dbReference type="Proteomes" id="UP000186406"/>
    </source>
</evidence>
<keyword evidence="3" id="KW-1185">Reference proteome</keyword>
<evidence type="ECO:0000256" key="1">
    <source>
        <dbReference type="PROSITE-ProRule" id="PRU00420"/>
    </source>
</evidence>
<dbReference type="GO" id="GO:0008982">
    <property type="term" value="F:protein-N(PI)-phosphohistidine-sugar phosphotransferase activity"/>
    <property type="evidence" value="ECO:0007669"/>
    <property type="project" value="InterPro"/>
</dbReference>
<accession>A0A1M7ZRT1</accession>
<dbReference type="EMBL" id="FRXO01000013">
    <property type="protein sequence ID" value="SHO67356.1"/>
    <property type="molecule type" value="Genomic_DNA"/>
</dbReference>
<dbReference type="GO" id="GO:0016301">
    <property type="term" value="F:kinase activity"/>
    <property type="evidence" value="ECO:0007669"/>
    <property type="project" value="TreeGrafter"/>
</dbReference>
<gene>
    <name evidence="2" type="ORF">SAMN02745172_04033</name>
</gene>
<evidence type="ECO:0000313" key="2">
    <source>
        <dbReference type="EMBL" id="SHO67356.1"/>
    </source>
</evidence>
<dbReference type="Gene3D" id="2.40.33.40">
    <property type="entry name" value="Phosphotransferase system, glucitol/sorbitol-specific IIA component"/>
    <property type="match status" value="1"/>
</dbReference>
<dbReference type="PANTHER" id="PTHR40398:SF1">
    <property type="entry name" value="PTS SYSTEM GLUCITOL_SORBITOL-SPECIFIC EIIA COMPONENT"/>
    <property type="match status" value="1"/>
</dbReference>